<dbReference type="PANTHER" id="PTHR12993:SF11">
    <property type="entry name" value="N-ACETYLGLUCOSAMINYL-PHOSPHATIDYLINOSITOL DE-N-ACETYLASE"/>
    <property type="match status" value="1"/>
</dbReference>
<dbReference type="Gene3D" id="3.40.50.10320">
    <property type="entry name" value="LmbE-like"/>
    <property type="match status" value="1"/>
</dbReference>
<dbReference type="RefSeq" id="WP_338222406.1">
    <property type="nucleotide sequence ID" value="NZ_BTPD01000001.1"/>
</dbReference>
<evidence type="ECO:0000313" key="1">
    <source>
        <dbReference type="EMBL" id="GMQ27596.1"/>
    </source>
</evidence>
<dbReference type="SUPFAM" id="SSF102588">
    <property type="entry name" value="LmbE-like"/>
    <property type="match status" value="1"/>
</dbReference>
<dbReference type="PANTHER" id="PTHR12993">
    <property type="entry name" value="N-ACETYLGLUCOSAMINYL-PHOSPHATIDYLINOSITOL DE-N-ACETYLASE-RELATED"/>
    <property type="match status" value="1"/>
</dbReference>
<accession>A0ABQ6PIC8</accession>
<dbReference type="Pfam" id="PF02585">
    <property type="entry name" value="PIG-L"/>
    <property type="match status" value="1"/>
</dbReference>
<organism evidence="1 2">
    <name type="scientific">Algoriphagus confluentis</name>
    <dbReference type="NCBI Taxonomy" id="1697556"/>
    <lineage>
        <taxon>Bacteria</taxon>
        <taxon>Pseudomonadati</taxon>
        <taxon>Bacteroidota</taxon>
        <taxon>Cytophagia</taxon>
        <taxon>Cytophagales</taxon>
        <taxon>Cyclobacteriaceae</taxon>
        <taxon>Algoriphagus</taxon>
    </lineage>
</organism>
<dbReference type="InterPro" id="IPR003737">
    <property type="entry name" value="GlcNAc_PI_deacetylase-related"/>
</dbReference>
<evidence type="ECO:0000313" key="2">
    <source>
        <dbReference type="Proteomes" id="UP001338309"/>
    </source>
</evidence>
<comment type="caution">
    <text evidence="1">The sequence shown here is derived from an EMBL/GenBank/DDBJ whole genome shotgun (WGS) entry which is preliminary data.</text>
</comment>
<protein>
    <recommendedName>
        <fullName evidence="3">PIG-L family deacetylase</fullName>
    </recommendedName>
</protein>
<reference evidence="1 2" key="1">
    <citation type="submission" date="2023-08" db="EMBL/GenBank/DDBJ databases">
        <title>Draft genome sequence of Algoriphagus confluentis.</title>
        <authorList>
            <person name="Takatani N."/>
            <person name="Hosokawa M."/>
            <person name="Sawabe T."/>
        </authorList>
    </citation>
    <scope>NUCLEOTIDE SEQUENCE [LARGE SCALE GENOMIC DNA]</scope>
    <source>
        <strain evidence="1 2">NBRC 111222</strain>
    </source>
</reference>
<evidence type="ECO:0008006" key="3">
    <source>
        <dbReference type="Google" id="ProtNLM"/>
    </source>
</evidence>
<dbReference type="InterPro" id="IPR024078">
    <property type="entry name" value="LmbE-like_dom_sf"/>
</dbReference>
<gene>
    <name evidence="1" type="ORF">Aconfl_02380</name>
</gene>
<sequence length="284" mass="32122">MKKLLFVTLGIFLVIIALTPWMLILFAKGQLHDPEVIQRDNLVGKMPKKVILALFPHPDDEVTVAGTLMKLKEDGHEIRIVTLTKGEKGKSSVLEDEDILAEIRCEEMHKAADLIGASELHLLDYPDSGLSAIGLDSLKGIVSDLIDQIQPDVLITYDSKVGLYGHPDHRLSGLAVEQVFQENSSNPQFKPQNLFQVTLCSKQIKVALKLSSSFNKNYPEDPSQGLPDPDFSVKTQEHFPQILEVMNAHKSQKKVLKDLMPFHDRVPIWMYSRVFDREYFHEVK</sequence>
<keyword evidence="2" id="KW-1185">Reference proteome</keyword>
<dbReference type="EMBL" id="BTPD01000001">
    <property type="protein sequence ID" value="GMQ27596.1"/>
    <property type="molecule type" value="Genomic_DNA"/>
</dbReference>
<proteinExistence type="predicted"/>
<dbReference type="Proteomes" id="UP001338309">
    <property type="component" value="Unassembled WGS sequence"/>
</dbReference>
<name>A0ABQ6PIC8_9BACT</name>